<dbReference type="InterPro" id="IPR011990">
    <property type="entry name" value="TPR-like_helical_dom_sf"/>
</dbReference>
<feature type="repeat" description="PPR" evidence="2">
    <location>
        <begin position="523"/>
        <end position="557"/>
    </location>
</feature>
<dbReference type="PANTHER" id="PTHR47932:SF63">
    <property type="entry name" value="OS08G0290000 PROTEIN"/>
    <property type="match status" value="1"/>
</dbReference>
<dbReference type="PROSITE" id="PS51375">
    <property type="entry name" value="PPR"/>
    <property type="match status" value="10"/>
</dbReference>
<proteinExistence type="predicted"/>
<dbReference type="EMBL" id="JAUJYO010000002">
    <property type="protein sequence ID" value="KAK1323439.1"/>
    <property type="molecule type" value="Genomic_DNA"/>
</dbReference>
<gene>
    <name evidence="4" type="ORF">QJS10_CPA02g00984</name>
</gene>
<feature type="repeat" description="PPR" evidence="2">
    <location>
        <begin position="628"/>
        <end position="662"/>
    </location>
</feature>
<dbReference type="Pfam" id="PF01535">
    <property type="entry name" value="PPR"/>
    <property type="match status" value="2"/>
</dbReference>
<evidence type="ECO:0000313" key="5">
    <source>
        <dbReference type="Proteomes" id="UP001180020"/>
    </source>
</evidence>
<feature type="repeat" description="PPR" evidence="2">
    <location>
        <begin position="200"/>
        <end position="234"/>
    </location>
</feature>
<reference evidence="4" key="2">
    <citation type="submission" date="2023-06" db="EMBL/GenBank/DDBJ databases">
        <authorList>
            <person name="Ma L."/>
            <person name="Liu K.-W."/>
            <person name="Li Z."/>
            <person name="Hsiao Y.-Y."/>
            <person name="Qi Y."/>
            <person name="Fu T."/>
            <person name="Tang G."/>
            <person name="Zhang D."/>
            <person name="Sun W.-H."/>
            <person name="Liu D.-K."/>
            <person name="Li Y."/>
            <person name="Chen G.-Z."/>
            <person name="Liu X.-D."/>
            <person name="Liao X.-Y."/>
            <person name="Jiang Y.-T."/>
            <person name="Yu X."/>
            <person name="Hao Y."/>
            <person name="Huang J."/>
            <person name="Zhao X.-W."/>
            <person name="Ke S."/>
            <person name="Chen Y.-Y."/>
            <person name="Wu W.-L."/>
            <person name="Hsu J.-L."/>
            <person name="Lin Y.-F."/>
            <person name="Huang M.-D."/>
            <person name="Li C.-Y."/>
            <person name="Huang L."/>
            <person name="Wang Z.-W."/>
            <person name="Zhao X."/>
            <person name="Zhong W.-Y."/>
            <person name="Peng D.-H."/>
            <person name="Ahmad S."/>
            <person name="Lan S."/>
            <person name="Zhang J.-S."/>
            <person name="Tsai W.-C."/>
            <person name="Van De Peer Y."/>
            <person name="Liu Z.-J."/>
        </authorList>
    </citation>
    <scope>NUCLEOTIDE SEQUENCE</scope>
    <source>
        <strain evidence="4">CP</strain>
        <tissue evidence="4">Leaves</tissue>
    </source>
</reference>
<dbReference type="Pfam" id="PF13041">
    <property type="entry name" value="PPR_2"/>
    <property type="match status" value="4"/>
</dbReference>
<feature type="repeat" description="PPR" evidence="2">
    <location>
        <begin position="416"/>
        <end position="450"/>
    </location>
</feature>
<feature type="repeat" description="PPR" evidence="2">
    <location>
        <begin position="165"/>
        <end position="199"/>
    </location>
</feature>
<keyword evidence="5" id="KW-1185">Reference proteome</keyword>
<protein>
    <submittedName>
        <fullName evidence="4">Pentatricopeptide repeat-containing protein</fullName>
    </submittedName>
</protein>
<organism evidence="4 5">
    <name type="scientific">Acorus calamus</name>
    <name type="common">Sweet flag</name>
    <dbReference type="NCBI Taxonomy" id="4465"/>
    <lineage>
        <taxon>Eukaryota</taxon>
        <taxon>Viridiplantae</taxon>
        <taxon>Streptophyta</taxon>
        <taxon>Embryophyta</taxon>
        <taxon>Tracheophyta</taxon>
        <taxon>Spermatophyta</taxon>
        <taxon>Magnoliopsida</taxon>
        <taxon>Liliopsida</taxon>
        <taxon>Acoraceae</taxon>
        <taxon>Acorus</taxon>
    </lineage>
</organism>
<dbReference type="Pfam" id="PF12854">
    <property type="entry name" value="PPR_1"/>
    <property type="match status" value="2"/>
</dbReference>
<dbReference type="Proteomes" id="UP001180020">
    <property type="component" value="Unassembled WGS sequence"/>
</dbReference>
<evidence type="ECO:0000256" key="3">
    <source>
        <dbReference type="SAM" id="MobiDB-lite"/>
    </source>
</evidence>
<keyword evidence="1" id="KW-0677">Repeat</keyword>
<evidence type="ECO:0000256" key="1">
    <source>
        <dbReference type="ARBA" id="ARBA00022737"/>
    </source>
</evidence>
<dbReference type="NCBIfam" id="TIGR00756">
    <property type="entry name" value="PPR"/>
    <property type="match status" value="9"/>
</dbReference>
<name>A0AAV9FEA0_ACOCL</name>
<feature type="repeat" description="PPR" evidence="2">
    <location>
        <begin position="558"/>
        <end position="593"/>
    </location>
</feature>
<accession>A0AAV9FEA0</accession>
<feature type="repeat" description="PPR" evidence="2">
    <location>
        <begin position="451"/>
        <end position="485"/>
    </location>
</feature>
<reference evidence="4" key="1">
    <citation type="journal article" date="2023" name="Nat. Commun.">
        <title>Diploid and tetraploid genomes of Acorus and the evolution of monocots.</title>
        <authorList>
            <person name="Ma L."/>
            <person name="Liu K.W."/>
            <person name="Li Z."/>
            <person name="Hsiao Y.Y."/>
            <person name="Qi Y."/>
            <person name="Fu T."/>
            <person name="Tang G.D."/>
            <person name="Zhang D."/>
            <person name="Sun W.H."/>
            <person name="Liu D.K."/>
            <person name="Li Y."/>
            <person name="Chen G.Z."/>
            <person name="Liu X.D."/>
            <person name="Liao X.Y."/>
            <person name="Jiang Y.T."/>
            <person name="Yu X."/>
            <person name="Hao Y."/>
            <person name="Huang J."/>
            <person name="Zhao X.W."/>
            <person name="Ke S."/>
            <person name="Chen Y.Y."/>
            <person name="Wu W.L."/>
            <person name="Hsu J.L."/>
            <person name="Lin Y.F."/>
            <person name="Huang M.D."/>
            <person name="Li C.Y."/>
            <person name="Huang L."/>
            <person name="Wang Z.W."/>
            <person name="Zhao X."/>
            <person name="Zhong W.Y."/>
            <person name="Peng D.H."/>
            <person name="Ahmad S."/>
            <person name="Lan S."/>
            <person name="Zhang J.S."/>
            <person name="Tsai W.C."/>
            <person name="Van de Peer Y."/>
            <person name="Liu Z.J."/>
        </authorList>
    </citation>
    <scope>NUCLEOTIDE SEQUENCE</scope>
    <source>
        <strain evidence="4">CP</strain>
    </source>
</reference>
<feature type="region of interest" description="Disordered" evidence="3">
    <location>
        <begin position="26"/>
        <end position="59"/>
    </location>
</feature>
<dbReference type="PANTHER" id="PTHR47932">
    <property type="entry name" value="ATPASE EXPRESSION PROTEIN 3"/>
    <property type="match status" value="1"/>
</dbReference>
<dbReference type="Gene3D" id="1.25.40.10">
    <property type="entry name" value="Tetratricopeptide repeat domain"/>
    <property type="match status" value="5"/>
</dbReference>
<feature type="repeat" description="PPR" evidence="2">
    <location>
        <begin position="345"/>
        <end position="379"/>
    </location>
</feature>
<dbReference type="AlphaFoldDB" id="A0AAV9FEA0"/>
<evidence type="ECO:0000256" key="2">
    <source>
        <dbReference type="PROSITE-ProRule" id="PRU00708"/>
    </source>
</evidence>
<comment type="caution">
    <text evidence="4">The sequence shown here is derived from an EMBL/GenBank/DDBJ whole genome shotgun (WGS) entry which is preliminary data.</text>
</comment>
<feature type="repeat" description="PPR" evidence="2">
    <location>
        <begin position="487"/>
        <end position="522"/>
    </location>
</feature>
<feature type="repeat" description="PPR" evidence="2">
    <location>
        <begin position="310"/>
        <end position="344"/>
    </location>
</feature>
<evidence type="ECO:0000313" key="4">
    <source>
        <dbReference type="EMBL" id="KAK1323439.1"/>
    </source>
</evidence>
<dbReference type="InterPro" id="IPR002885">
    <property type="entry name" value="PPR_rpt"/>
</dbReference>
<sequence>MLSCARTRTAAATTTCLPAKFQISRRPTTTTTFPPNPSLQTHQSDPLFVGPEDTPSPNNRHYWSEKLRSLCHSHGGVDSALRLLDRLRLLGYRPTSPDLRLVVRALCDSGRPADACRRLLLSLYSGWFPDNRDADAVLSRLIDNPCLGLRALDALVAAKPAYVPSLSNYNRLIDALCKGSLRNDALRVLSDMDARGRSPDAASYTALIDGFCCVGELTKARDLFDEMTTRDIAPNPLTYTMLIKGVLQKRDLEESKALMAKLWENMSEEKNPSINRAAFANLISALCKGGIFSEVFRIAEETPQTGSICESFAYGEMIDSLCRAGHHHGASRIVYLMRKRGLLPSFVSYNCIVHGLSKNGGCMRAYQLFEEGAQFGYSPNEPTYKALVEGLCKEPDIDKAKKLAEFMLATPDKIESTRVYNIFLNALCVLGNPRELLNVLVSMLEKGCSPDVVTLNTVVHGFCKAGWVDEAVKVLNDMLSGKFCAPDVVTFTTVMGGLLKAGSVEEAMELLNERMREARCSPTVVTYNAVLKGLCELGKINEAMEVFRAMCRERVLPDSMTYTGIIDGLFKAGQVEEAKRFWSEAVQPSGVHDDFVYSAIMRGLCASCGFDEAREFLRGLVDCWASPKIVSYNILVDCACEAGLKREAYWVVGEMRKNGLAPDAVTWRTLEKLRCVGLKSGVAEGVVDRSFVRVGSMGGGGGGGGGGGEGFGGPLSAMARRVFGLPAE</sequence>